<proteinExistence type="predicted"/>
<accession>A0ACC1BGG3</accession>
<name>A0ACC1BGG3_9ROSI</name>
<dbReference type="Proteomes" id="UP001164250">
    <property type="component" value="Chromosome 5"/>
</dbReference>
<evidence type="ECO:0000313" key="2">
    <source>
        <dbReference type="Proteomes" id="UP001164250"/>
    </source>
</evidence>
<keyword evidence="2" id="KW-1185">Reference proteome</keyword>
<dbReference type="EMBL" id="CM047901">
    <property type="protein sequence ID" value="KAJ0097936.1"/>
    <property type="molecule type" value="Genomic_DNA"/>
</dbReference>
<reference evidence="2" key="1">
    <citation type="journal article" date="2023" name="G3 (Bethesda)">
        <title>Genome assembly and association tests identify interacting loci associated with vigor, precocity, and sex in interspecific pistachio rootstocks.</title>
        <authorList>
            <person name="Palmer W."/>
            <person name="Jacygrad E."/>
            <person name="Sagayaradj S."/>
            <person name="Cavanaugh K."/>
            <person name="Han R."/>
            <person name="Bertier L."/>
            <person name="Beede B."/>
            <person name="Kafkas S."/>
            <person name="Golino D."/>
            <person name="Preece J."/>
            <person name="Michelmore R."/>
        </authorList>
    </citation>
    <scope>NUCLEOTIDE SEQUENCE [LARGE SCALE GENOMIC DNA]</scope>
</reference>
<comment type="caution">
    <text evidence="1">The sequence shown here is derived from an EMBL/GenBank/DDBJ whole genome shotgun (WGS) entry which is preliminary data.</text>
</comment>
<evidence type="ECO:0000313" key="1">
    <source>
        <dbReference type="EMBL" id="KAJ0097936.1"/>
    </source>
</evidence>
<gene>
    <name evidence="1" type="ORF">Patl1_27756</name>
</gene>
<sequence>MAIRRLWLHPKWNIYNKWFGLNVIHDVDNSKVKVYIDGILKYVAPGRGGTSHYFKCGVYAQDDDSYYMESCWKSIKILKKCD</sequence>
<organism evidence="1 2">
    <name type="scientific">Pistacia atlantica</name>
    <dbReference type="NCBI Taxonomy" id="434234"/>
    <lineage>
        <taxon>Eukaryota</taxon>
        <taxon>Viridiplantae</taxon>
        <taxon>Streptophyta</taxon>
        <taxon>Embryophyta</taxon>
        <taxon>Tracheophyta</taxon>
        <taxon>Spermatophyta</taxon>
        <taxon>Magnoliopsida</taxon>
        <taxon>eudicotyledons</taxon>
        <taxon>Gunneridae</taxon>
        <taxon>Pentapetalae</taxon>
        <taxon>rosids</taxon>
        <taxon>malvids</taxon>
        <taxon>Sapindales</taxon>
        <taxon>Anacardiaceae</taxon>
        <taxon>Pistacia</taxon>
    </lineage>
</organism>
<protein>
    <submittedName>
        <fullName evidence="1">Uncharacterized protein</fullName>
    </submittedName>
</protein>